<gene>
    <name evidence="2" type="ORF">EIM44_07950</name>
</gene>
<dbReference type="STRING" id="1263831.F543_16550"/>
<dbReference type="Proteomes" id="UP000276010">
    <property type="component" value="Unassembled WGS sequence"/>
</dbReference>
<accession>A0A426FH38</accession>
<evidence type="ECO:0000256" key="1">
    <source>
        <dbReference type="SAM" id="MobiDB-lite"/>
    </source>
</evidence>
<feature type="compositionally biased region" description="Polar residues" evidence="1">
    <location>
        <begin position="1"/>
        <end position="13"/>
    </location>
</feature>
<dbReference type="EMBL" id="RRUC01000035">
    <property type="protein sequence ID" value="RRN02311.1"/>
    <property type="molecule type" value="Genomic_DNA"/>
</dbReference>
<evidence type="ECO:0000313" key="2">
    <source>
        <dbReference type="EMBL" id="RRN02311.1"/>
    </source>
</evidence>
<feature type="region of interest" description="Disordered" evidence="1">
    <location>
        <begin position="1"/>
        <end position="27"/>
    </location>
</feature>
<evidence type="ECO:0000313" key="3">
    <source>
        <dbReference type="Proteomes" id="UP000276010"/>
    </source>
</evidence>
<dbReference type="SUPFAM" id="SSF53474">
    <property type="entry name" value="alpha/beta-Hydrolases"/>
    <property type="match status" value="1"/>
</dbReference>
<feature type="compositionally biased region" description="Polar residues" evidence="1">
    <location>
        <begin position="130"/>
        <end position="146"/>
    </location>
</feature>
<dbReference type="SUPFAM" id="SSF51120">
    <property type="entry name" value="beta-Roll"/>
    <property type="match status" value="1"/>
</dbReference>
<dbReference type="Pfam" id="PF26363">
    <property type="entry name" value="Phospholipase-like"/>
    <property type="match status" value="1"/>
</dbReference>
<feature type="compositionally biased region" description="Low complexity" evidence="1">
    <location>
        <begin position="91"/>
        <end position="110"/>
    </location>
</feature>
<organism evidence="2 3">
    <name type="scientific">Bibersteinia trehalosi</name>
    <name type="common">Pasteurella trehalosi</name>
    <dbReference type="NCBI Taxonomy" id="47735"/>
    <lineage>
        <taxon>Bacteria</taxon>
        <taxon>Pseudomonadati</taxon>
        <taxon>Pseudomonadota</taxon>
        <taxon>Gammaproteobacteria</taxon>
        <taxon>Pasteurellales</taxon>
        <taxon>Pasteurellaceae</taxon>
        <taxon>Bibersteinia</taxon>
    </lineage>
</organism>
<reference evidence="2 3" key="1">
    <citation type="submission" date="2018-11" db="EMBL/GenBank/DDBJ databases">
        <title>Whole genome sequence of Bibersteinia trehalosi strain OADDL-BT1 an multidrug resistant pathogen isolate.</title>
        <authorList>
            <person name="Couger M."/>
            <person name="Ramachandran A."/>
        </authorList>
    </citation>
    <scope>NUCLEOTIDE SEQUENCE [LARGE SCALE GENOMIC DNA]</scope>
    <source>
        <strain evidence="2 3">OADDL-BT1</strain>
    </source>
</reference>
<dbReference type="InterPro" id="IPR011049">
    <property type="entry name" value="Serralysin-like_metalloprot_C"/>
</dbReference>
<feature type="region of interest" description="Disordered" evidence="1">
    <location>
        <begin position="91"/>
        <end position="157"/>
    </location>
</feature>
<dbReference type="InterPro" id="IPR029058">
    <property type="entry name" value="AB_hydrolase_fold"/>
</dbReference>
<proteinExistence type="predicted"/>
<protein>
    <submittedName>
        <fullName evidence="2">DUF2974 domain-containing protein</fullName>
    </submittedName>
</protein>
<comment type="caution">
    <text evidence="2">The sequence shown here is derived from an EMBL/GenBank/DDBJ whole genome shotgun (WGS) entry which is preliminary data.</text>
</comment>
<name>A0A426FH38_BIBTR</name>
<dbReference type="RefSeq" id="WP_125135075.1">
    <property type="nucleotide sequence ID" value="NZ_RRUC01000035.1"/>
</dbReference>
<dbReference type="Gene3D" id="3.40.50.1820">
    <property type="entry name" value="alpha/beta hydrolase"/>
    <property type="match status" value="1"/>
</dbReference>
<dbReference type="AlphaFoldDB" id="A0A426FH38"/>
<sequence length="810" mass="87654">MENQSDTFSQNIIESKENDSEAGINFNPSQVKYISHSTHSEPAVVEAVTPEPIEAEEIIHVEGAESESSTFTWIAGTLAAAGGTAFAVSTAQSSKPSSSPKENSVKPNNSETVRSATEPTPSSSPNNPPYTQDTLPPQNEHSSNKPAQPDEQKDPEVLNEVMQPSIITTKIYYPNGDVLTHKGETALDLANIQYRTYNAQELSALNNEQIIYIDKSHPAFAGLLAGAEAYTEDLSDEQVQQAIANAYKIDSDGDGIIDLLDHSPSMWNVSDRDLRIFSTLAYESKNSLTAAFNQNDTTLIKKELADGSIKVGDTDVANVDLDLLTQHWTLLNFGSPGSGLQYAVFGNGAKPDGGYQNIIVTFRGTSALNDLTADIKIYNGNVPTQATYLDQLADSLAQYRAENIYATGHSLGGYLAQYFSTKSVVNSQALQDSFKHSALFNPVPLPNEKATIELRQLSDDWSRTGVDGERYNITSSYIIKGEMVYDGAADLAAKISNTGLFATIGSLIAGLFTGGLAWVTAAGLIGGLTAANKDALSALAKGLGGYENSEVIDLNSTNSDPMTLHKMVRFYDQHGELKAAFTQGYRMDNHYLHDDSDTDGLSDYQEARIGTDIHLKDTDGDSIADAIEIKVNANALNSAETPWAVDSGETHFNTTPMLVTAEVIEADVSTIKGLVFTPSQQADGVLYTVSEVIESLPSILINEDITHENNLAWINATEHNDLIEVGSGSVLINTLAGNDSIQFNSLNNGAIAYLNDFDPSQDKLLFAQDIFADSSQFQYDQNSGKLSYSNIHFATFEQGLTLDIQQFELI</sequence>